<sequence length="206" mass="21722">MNAFSEQLSAARKGQFDAQLEFTRSLTAQAFATAEQVLALNISTSRAQVERTASTLRRLLSISDPRDLFTLGSTTQDQLSSMLEYGRELFNIVTDARLNLSRSAGEMPAPQPETEQAAAPAAPAEPQQTAPSKPVAVADSQAAAELPAKAKPIAKAVRKVAGKRGAAKPSASPIAIEAVLDPKPQVEAGAAVVHLKPATARKARKK</sequence>
<feature type="compositionally biased region" description="Low complexity" evidence="1">
    <location>
        <begin position="112"/>
        <end position="131"/>
    </location>
</feature>
<dbReference type="Proteomes" id="UP001206126">
    <property type="component" value="Unassembled WGS sequence"/>
</dbReference>
<feature type="region of interest" description="Disordered" evidence="1">
    <location>
        <begin position="103"/>
        <end position="140"/>
    </location>
</feature>
<evidence type="ECO:0000259" key="2">
    <source>
        <dbReference type="Pfam" id="PF09361"/>
    </source>
</evidence>
<dbReference type="InterPro" id="IPR018968">
    <property type="entry name" value="Phasin"/>
</dbReference>
<reference evidence="3 4" key="1">
    <citation type="submission" date="2022-08" db="EMBL/GenBank/DDBJ databases">
        <title>Reclassification of Massilia species as members of the genera Telluria, Duganella, Pseudoduganella, Mokoshia gen. nov. and Zemynaea gen. nov. using orthogonal and non-orthogonal genome-based approaches.</title>
        <authorList>
            <person name="Bowman J.P."/>
        </authorList>
    </citation>
    <scope>NUCLEOTIDE SEQUENCE [LARGE SCALE GENOMIC DNA]</scope>
    <source>
        <strain evidence="3 4">JCM 31605</strain>
    </source>
</reference>
<name>A0ABT2D8W5_9BURK</name>
<gene>
    <name evidence="3" type="ORF">NX774_06600</name>
</gene>
<keyword evidence="4" id="KW-1185">Reference proteome</keyword>
<organism evidence="3 4">
    <name type="scientific">Massilia agilis</name>
    <dbReference type="NCBI Taxonomy" id="1811226"/>
    <lineage>
        <taxon>Bacteria</taxon>
        <taxon>Pseudomonadati</taxon>
        <taxon>Pseudomonadota</taxon>
        <taxon>Betaproteobacteria</taxon>
        <taxon>Burkholderiales</taxon>
        <taxon>Oxalobacteraceae</taxon>
        <taxon>Telluria group</taxon>
        <taxon>Massilia</taxon>
    </lineage>
</organism>
<protein>
    <submittedName>
        <fullName evidence="3">Phasin family protein</fullName>
    </submittedName>
</protein>
<feature type="domain" description="Phasin" evidence="2">
    <location>
        <begin position="6"/>
        <end position="101"/>
    </location>
</feature>
<proteinExistence type="predicted"/>
<evidence type="ECO:0000313" key="3">
    <source>
        <dbReference type="EMBL" id="MCS0807593.1"/>
    </source>
</evidence>
<dbReference type="RefSeq" id="WP_258821354.1">
    <property type="nucleotide sequence ID" value="NZ_JANUHB010000001.1"/>
</dbReference>
<dbReference type="Pfam" id="PF09361">
    <property type="entry name" value="Phasin_2"/>
    <property type="match status" value="1"/>
</dbReference>
<dbReference type="InterPro" id="IPR010127">
    <property type="entry name" value="Phasin_subfam-1"/>
</dbReference>
<dbReference type="NCBIfam" id="TIGR01841">
    <property type="entry name" value="phasin"/>
    <property type="match status" value="1"/>
</dbReference>
<comment type="caution">
    <text evidence="3">The sequence shown here is derived from an EMBL/GenBank/DDBJ whole genome shotgun (WGS) entry which is preliminary data.</text>
</comment>
<evidence type="ECO:0000256" key="1">
    <source>
        <dbReference type="SAM" id="MobiDB-lite"/>
    </source>
</evidence>
<evidence type="ECO:0000313" key="4">
    <source>
        <dbReference type="Proteomes" id="UP001206126"/>
    </source>
</evidence>
<dbReference type="EMBL" id="JANUHB010000001">
    <property type="protein sequence ID" value="MCS0807593.1"/>
    <property type="molecule type" value="Genomic_DNA"/>
</dbReference>
<accession>A0ABT2D8W5</accession>